<reference evidence="3 4" key="1">
    <citation type="submission" date="2019-06" db="EMBL/GenBank/DDBJ databases">
        <title>Enrichment of Autotrophic Halophilic Microorganisms from Red Sea Brine Pool Using Microbial Electrosynthesis System.</title>
        <authorList>
            <person name="Alqahtani M.F."/>
            <person name="Bajracharya S."/>
            <person name="Katuri K.P."/>
            <person name="Ali M."/>
            <person name="Saikaly P.E."/>
        </authorList>
    </citation>
    <scope>NUCLEOTIDE SEQUENCE [LARGE SCALE GENOMIC DNA]</scope>
    <source>
        <strain evidence="3">MES15</strain>
    </source>
</reference>
<dbReference type="NCBIfam" id="NF038125">
    <property type="entry name" value="PEP_CTERM_THxN"/>
    <property type="match status" value="1"/>
</dbReference>
<dbReference type="NCBIfam" id="NF038131">
    <property type="entry name" value="choice_anch_K"/>
    <property type="match status" value="1"/>
</dbReference>
<feature type="chain" id="PRO_5032270895" evidence="1">
    <location>
        <begin position="25"/>
        <end position="247"/>
    </location>
</feature>
<feature type="signal peptide" evidence="1">
    <location>
        <begin position="1"/>
        <end position="24"/>
    </location>
</feature>
<dbReference type="Proteomes" id="UP000431462">
    <property type="component" value="Unassembled WGS sequence"/>
</dbReference>
<gene>
    <name evidence="3" type="ORF">FH752_08200</name>
</gene>
<feature type="domain" description="Ice-binding protein C-terminal" evidence="2">
    <location>
        <begin position="219"/>
        <end position="240"/>
    </location>
</feature>
<dbReference type="InterPro" id="IPR013424">
    <property type="entry name" value="Ice-binding_C"/>
</dbReference>
<evidence type="ECO:0000259" key="2">
    <source>
        <dbReference type="Pfam" id="PF07589"/>
    </source>
</evidence>
<dbReference type="Pfam" id="PF07589">
    <property type="entry name" value="PEP-CTERM"/>
    <property type="match status" value="1"/>
</dbReference>
<keyword evidence="1" id="KW-0732">Signal</keyword>
<sequence length="247" mass="26986">MNQHILPIATFTASILFALPASSAAIYATDVEGTWTATTPQYPNVTGVGTSTIKWGTPTYYGYQSGYSFEGYAPPSFQIEEGSLFGLGKLTHFNYPITGSSLETASLLVSITLTIEGFEKTIESVFDFEHWETVNHPQNGLCPNGGYSGYGINYYGCADRVTFARNAGASEEYVIGNTAYYLDIAGFFYNNELATEFWTKEKRANHALLGGILKSRTIQVPEPSTLALMGLALLGLGARRQFSLRRS</sequence>
<name>A0A844I3M4_9GAMM</name>
<dbReference type="NCBIfam" id="TIGR02595">
    <property type="entry name" value="PEP_CTERM"/>
    <property type="match status" value="1"/>
</dbReference>
<dbReference type="EMBL" id="VENC01000008">
    <property type="protein sequence ID" value="MTI98587.1"/>
    <property type="molecule type" value="Genomic_DNA"/>
</dbReference>
<protein>
    <submittedName>
        <fullName evidence="3">PEP-CTERM sorting domain-containing protein</fullName>
    </submittedName>
</protein>
<proteinExistence type="predicted"/>
<evidence type="ECO:0000256" key="1">
    <source>
        <dbReference type="SAM" id="SignalP"/>
    </source>
</evidence>
<dbReference type="InterPro" id="IPR047995">
    <property type="entry name" value="Choice_anch_K"/>
</dbReference>
<organism evidence="3 4">
    <name type="scientific">Marinobacter adhaerens</name>
    <dbReference type="NCBI Taxonomy" id="1033846"/>
    <lineage>
        <taxon>Bacteria</taxon>
        <taxon>Pseudomonadati</taxon>
        <taxon>Pseudomonadota</taxon>
        <taxon>Gammaproteobacteria</taxon>
        <taxon>Pseudomonadales</taxon>
        <taxon>Marinobacteraceae</taxon>
        <taxon>Marinobacter</taxon>
    </lineage>
</organism>
<accession>A0A844I3M4</accession>
<evidence type="ECO:0000313" key="4">
    <source>
        <dbReference type="Proteomes" id="UP000431462"/>
    </source>
</evidence>
<evidence type="ECO:0000313" key="3">
    <source>
        <dbReference type="EMBL" id="MTI98587.1"/>
    </source>
</evidence>
<dbReference type="AlphaFoldDB" id="A0A844I3M4"/>
<comment type="caution">
    <text evidence="3">The sequence shown here is derived from an EMBL/GenBank/DDBJ whole genome shotgun (WGS) entry which is preliminary data.</text>
</comment>